<dbReference type="InterPro" id="IPR029021">
    <property type="entry name" value="Prot-tyrosine_phosphatase-like"/>
</dbReference>
<feature type="region of interest" description="Disordered" evidence="1">
    <location>
        <begin position="541"/>
        <end position="577"/>
    </location>
</feature>
<reference evidence="6" key="1">
    <citation type="submission" date="2022-11" db="UniProtKB">
        <authorList>
            <consortium name="WormBaseParasite"/>
        </authorList>
    </citation>
    <scope>IDENTIFICATION</scope>
</reference>
<dbReference type="Gene3D" id="3.40.525.10">
    <property type="entry name" value="CRAL-TRIO lipid binding domain"/>
    <property type="match status" value="1"/>
</dbReference>
<name>A0A915EY04_9CEST</name>
<dbReference type="WBParaSite" id="maker-E.canG7_contigs_8539-snap-gene-0.66-mRNA-1">
    <property type="protein sequence ID" value="maker-E.canG7_contigs_8539-snap-gene-0.66-mRNA-1"/>
    <property type="gene ID" value="EcG7_01555"/>
</dbReference>
<feature type="compositionally biased region" description="Basic residues" evidence="1">
    <location>
        <begin position="870"/>
        <end position="881"/>
    </location>
</feature>
<dbReference type="InterPro" id="IPR036865">
    <property type="entry name" value="CRAL-TRIO_dom_sf"/>
</dbReference>
<dbReference type="Proteomes" id="UP000887562">
    <property type="component" value="Unplaced"/>
</dbReference>
<dbReference type="InterPro" id="IPR000387">
    <property type="entry name" value="Tyr_Pase_dom"/>
</dbReference>
<evidence type="ECO:0000313" key="5">
    <source>
        <dbReference type="Proteomes" id="UP000887562"/>
    </source>
</evidence>
<dbReference type="Pfam" id="PF00650">
    <property type="entry name" value="CRAL_TRIO"/>
    <property type="match status" value="1"/>
</dbReference>
<dbReference type="SUPFAM" id="SSF52799">
    <property type="entry name" value="(Phosphotyrosine protein) phosphatases II"/>
    <property type="match status" value="1"/>
</dbReference>
<dbReference type="InterPro" id="IPR050348">
    <property type="entry name" value="Protein-Tyr_Phosphatase"/>
</dbReference>
<dbReference type="InterPro" id="IPR001251">
    <property type="entry name" value="CRAL-TRIO_dom"/>
</dbReference>
<dbReference type="Pfam" id="PF00102">
    <property type="entry name" value="Y_phosphatase"/>
    <property type="match status" value="2"/>
</dbReference>
<dbReference type="SUPFAM" id="SSF52087">
    <property type="entry name" value="CRAL/TRIO domain"/>
    <property type="match status" value="1"/>
</dbReference>
<dbReference type="PRINTS" id="PR00700">
    <property type="entry name" value="PRTYPHPHTASE"/>
</dbReference>
<keyword evidence="5" id="KW-1185">Reference proteome</keyword>
<organism evidence="5 6">
    <name type="scientific">Echinococcus canadensis</name>
    <dbReference type="NCBI Taxonomy" id="519352"/>
    <lineage>
        <taxon>Eukaryota</taxon>
        <taxon>Metazoa</taxon>
        <taxon>Spiralia</taxon>
        <taxon>Lophotrochozoa</taxon>
        <taxon>Platyhelminthes</taxon>
        <taxon>Cestoda</taxon>
        <taxon>Eucestoda</taxon>
        <taxon>Cyclophyllidea</taxon>
        <taxon>Taeniidae</taxon>
        <taxon>Echinococcus</taxon>
        <taxon>Echinococcus canadensis group</taxon>
    </lineage>
</organism>
<feature type="compositionally biased region" description="Basic and acidic residues" evidence="1">
    <location>
        <begin position="621"/>
        <end position="630"/>
    </location>
</feature>
<dbReference type="PROSITE" id="PS50055">
    <property type="entry name" value="TYR_PHOSPHATASE_PTP"/>
    <property type="match status" value="1"/>
</dbReference>
<dbReference type="SMART" id="SM00194">
    <property type="entry name" value="PTPc"/>
    <property type="match status" value="1"/>
</dbReference>
<dbReference type="InterPro" id="IPR016130">
    <property type="entry name" value="Tyr_Pase_AS"/>
</dbReference>
<feature type="region of interest" description="Disordered" evidence="1">
    <location>
        <begin position="856"/>
        <end position="885"/>
    </location>
</feature>
<dbReference type="CDD" id="cd00170">
    <property type="entry name" value="SEC14"/>
    <property type="match status" value="1"/>
</dbReference>
<dbReference type="SMART" id="SM00404">
    <property type="entry name" value="PTPc_motif"/>
    <property type="match status" value="1"/>
</dbReference>
<feature type="domain" description="CRAL-TRIO" evidence="4">
    <location>
        <begin position="86"/>
        <end position="251"/>
    </location>
</feature>
<sequence>MNFCEANGDVLYQKCNSSFTLSTQERECVETFLLHVGTSSTVTDNECRAFRFLAARKFNVQESVELFHSYEAFLRSEGITTVNPFDESVRSELLSGKFTVLNDNDLSGARVAQFFVRLHRPTRSTHKAFLQSVIFQLNAALRKETAIRNGIILIYDMTNAKYSNFDADLSKKLFNMLKSCYPIHLRRIIVLTAPFWFRASFHLLRVFIKEELRDRVHVLRPLPGSRLASLSNPDPAVAQKAHYAWLLTALSETVAIPDELFSTPGLGTRQPSAAISAFFDASNNGGGSGSTNSTIDCSGRSSPSASDAGDEAAMVGPLTEDEGLMAEIGCCSPNWDPFALSSSQSSDAESTGLPVNPATGCAGVDTDGIAAARNNVMSMSCSPVLSAIPITSSINGEIRNIKPQAAKMGQEPFRDPAGTPTPPAIPKFGNPLNGGRVDGDFAATPTSETAPSTTACTGAKHLHSCTSGSNRTPSGGQWVAQQAPLASQDDFTVSGLEDSTSTDSSNTIRKEKRLKQTTAPLSTPSFATGLTTVRPSDLIPSWALNRPTGPSIQVGPHRVTGGLQQPNNDPQPDKFYCIGEASSATHSSLTSPRLCSRVLQSPPTQVESDPTKAQIDRFFEDSDSDIDKGDNNGQITNEAPGDGEVDKGDYDDDDEEEAADLDLDSLWMTIDQLASHVAELGLSGLVEEYSAMCSIKTDDPCTAFRHPWNSSKNRYVDVTCLEHSRVRLRSHQHTAGQPTSPIPTTTAATASDGKAAKVEKQVPIYIHANWVDSYRQRNAFICTQGKLHVFSSPLQETAGDFWCMIWNYNVPAIVMITRCYESQRCKCFQYWPPVEGQSLRFTTISSSSSTLVMPGTSWGGGSSSGTVASSKKKPHSGRPRRSASEVSNSSKFVFEVVHVASHPSSDYTRTKLRLKEVKSGQSRIVNHYAFHSWPDHGVPSDSSALLELLATVQTEYVATINRELGYTNAYDTPIPPPPIAVHCSAGIGRTGTFIALDVSTKQLMELGVVNIPLTVARIRSQRSGCVQVSTQYLFVYRALIDFALAHGLVAAETAEAAVHLLTTPARTPMPSLLPFSSVSSLPMDASLLSVLATGVGSSDTTDPVLFSTLMCCLHNQMTTGEVENSSNHRLSTELDYETEEMQEATEEAESDDEPRPAEILSEEEMEEKEPAAIGPEVDVVSSVVKAAAGRPSDEEMASATAAAPVVFLKEKQKSKSKDF</sequence>
<evidence type="ECO:0000259" key="4">
    <source>
        <dbReference type="PROSITE" id="PS50191"/>
    </source>
</evidence>
<feature type="region of interest" description="Disordered" evidence="1">
    <location>
        <begin position="286"/>
        <end position="312"/>
    </location>
</feature>
<dbReference type="PROSITE" id="PS50191">
    <property type="entry name" value="CRAL_TRIO"/>
    <property type="match status" value="1"/>
</dbReference>
<dbReference type="PROSITE" id="PS00383">
    <property type="entry name" value="TYR_PHOSPHATASE_1"/>
    <property type="match status" value="1"/>
</dbReference>
<evidence type="ECO:0000259" key="3">
    <source>
        <dbReference type="PROSITE" id="PS50056"/>
    </source>
</evidence>
<accession>A0A915EY04</accession>
<dbReference type="Gene3D" id="3.90.190.10">
    <property type="entry name" value="Protein tyrosine phosphatase superfamily"/>
    <property type="match status" value="1"/>
</dbReference>
<dbReference type="AlphaFoldDB" id="A0A915EY04"/>
<feature type="region of interest" description="Disordered" evidence="1">
    <location>
        <begin position="621"/>
        <end position="656"/>
    </location>
</feature>
<dbReference type="PANTHER" id="PTHR19134:SF534">
    <property type="entry name" value="LD27988P"/>
    <property type="match status" value="1"/>
</dbReference>
<dbReference type="InterPro" id="IPR000242">
    <property type="entry name" value="PTP_cat"/>
</dbReference>
<dbReference type="GO" id="GO:0004725">
    <property type="term" value="F:protein tyrosine phosphatase activity"/>
    <property type="evidence" value="ECO:0007669"/>
    <property type="project" value="InterPro"/>
</dbReference>
<evidence type="ECO:0000256" key="1">
    <source>
        <dbReference type="SAM" id="MobiDB-lite"/>
    </source>
</evidence>
<feature type="domain" description="Tyrosine specific protein phosphatases" evidence="3">
    <location>
        <begin position="954"/>
        <end position="1033"/>
    </location>
</feature>
<evidence type="ECO:0000259" key="2">
    <source>
        <dbReference type="PROSITE" id="PS50055"/>
    </source>
</evidence>
<dbReference type="SMART" id="SM00516">
    <property type="entry name" value="SEC14"/>
    <property type="match status" value="1"/>
</dbReference>
<feature type="compositionally biased region" description="Polar residues" evidence="1">
    <location>
        <begin position="295"/>
        <end position="305"/>
    </location>
</feature>
<evidence type="ECO:0000313" key="6">
    <source>
        <dbReference type="WBParaSite" id="maker-E.canG7_contigs_8539-snap-gene-0.66-mRNA-1"/>
    </source>
</evidence>
<dbReference type="PROSITE" id="PS50056">
    <property type="entry name" value="TYR_PHOSPHATASE_2"/>
    <property type="match status" value="1"/>
</dbReference>
<feature type="region of interest" description="Disordered" evidence="1">
    <location>
        <begin position="1137"/>
        <end position="1176"/>
    </location>
</feature>
<dbReference type="PANTHER" id="PTHR19134">
    <property type="entry name" value="RECEPTOR-TYPE TYROSINE-PROTEIN PHOSPHATASE"/>
    <property type="match status" value="1"/>
</dbReference>
<protein>
    <submittedName>
        <fullName evidence="6">Tyrosine-protein phosphatase non-receptor type 9</fullName>
    </submittedName>
</protein>
<feature type="compositionally biased region" description="Acidic residues" evidence="1">
    <location>
        <begin position="1137"/>
        <end position="1152"/>
    </location>
</feature>
<proteinExistence type="predicted"/>
<feature type="domain" description="Tyrosine-protein phosphatase" evidence="2">
    <location>
        <begin position="685"/>
        <end position="1042"/>
    </location>
</feature>
<dbReference type="InterPro" id="IPR003595">
    <property type="entry name" value="Tyr_Pase_cat"/>
</dbReference>